<evidence type="ECO:0000313" key="9">
    <source>
        <dbReference type="EMBL" id="RBW71344.1"/>
    </source>
</evidence>
<dbReference type="EMBL" id="QOCW01000001">
    <property type="protein sequence ID" value="RBW71344.1"/>
    <property type="molecule type" value="Genomic_DNA"/>
</dbReference>
<dbReference type="InterPro" id="IPR013324">
    <property type="entry name" value="RNA_pol_sigma_r3/r4-like"/>
</dbReference>
<dbReference type="SUPFAM" id="SSF88946">
    <property type="entry name" value="Sigma2 domain of RNA polymerase sigma factors"/>
    <property type="match status" value="1"/>
</dbReference>
<comment type="caution">
    <text evidence="9">The sequence shown here is derived from an EMBL/GenBank/DDBJ whole genome shotgun (WGS) entry which is preliminary data.</text>
</comment>
<comment type="similarity">
    <text evidence="1 6">Belongs to the sigma-70 factor family. ECF subfamily.</text>
</comment>
<dbReference type="OrthoDB" id="9784984at2"/>
<keyword evidence="3 6" id="KW-0731">Sigma factor</keyword>
<dbReference type="PANTHER" id="PTHR43133">
    <property type="entry name" value="RNA POLYMERASE ECF-TYPE SIGMA FACTO"/>
    <property type="match status" value="1"/>
</dbReference>
<proteinExistence type="inferred from homology"/>
<dbReference type="Proteomes" id="UP000253314">
    <property type="component" value="Unassembled WGS sequence"/>
</dbReference>
<dbReference type="Pfam" id="PF08281">
    <property type="entry name" value="Sigma70_r4_2"/>
    <property type="match status" value="1"/>
</dbReference>
<keyword evidence="5 6" id="KW-0804">Transcription</keyword>
<dbReference type="NCBIfam" id="TIGR02937">
    <property type="entry name" value="sigma70-ECF"/>
    <property type="match status" value="1"/>
</dbReference>
<dbReference type="RefSeq" id="WP_113804048.1">
    <property type="nucleotide sequence ID" value="NZ_QOCW01000001.1"/>
</dbReference>
<reference evidence="9 10" key="1">
    <citation type="submission" date="2018-07" db="EMBL/GenBank/DDBJ databases">
        <title>Lottiidibacillus patelloidae gen. nov., sp. nov., isolated from the intestinal tract of a marine limpet and the reclassification of B. taeanensis BH030017T, B. algicola KMM 3737T and B. hwajinpoensis SW-72T as genus Lottiidibacillus.</title>
        <authorList>
            <person name="Liu R."/>
            <person name="Huang Z."/>
        </authorList>
    </citation>
    <scope>NUCLEOTIDE SEQUENCE [LARGE SCALE GENOMIC DNA]</scope>
    <source>
        <strain evidence="9 10">BH030017</strain>
    </source>
</reference>
<dbReference type="GO" id="GO:0006352">
    <property type="term" value="P:DNA-templated transcription initiation"/>
    <property type="evidence" value="ECO:0007669"/>
    <property type="project" value="InterPro"/>
</dbReference>
<organism evidence="9 10">
    <name type="scientific">Bacillus taeanensis</name>
    <dbReference type="NCBI Taxonomy" id="273032"/>
    <lineage>
        <taxon>Bacteria</taxon>
        <taxon>Bacillati</taxon>
        <taxon>Bacillota</taxon>
        <taxon>Bacilli</taxon>
        <taxon>Bacillales</taxon>
        <taxon>Bacillaceae</taxon>
        <taxon>Bacillus</taxon>
    </lineage>
</organism>
<feature type="domain" description="RNA polymerase sigma factor 70 region 4 type 2" evidence="8">
    <location>
        <begin position="117"/>
        <end position="169"/>
    </location>
</feature>
<dbReference type="Pfam" id="PF04542">
    <property type="entry name" value="Sigma70_r2"/>
    <property type="match status" value="1"/>
</dbReference>
<sequence length="183" mass="21655">MSEEELIAMAKKGDADAFRALVEQYASVTERFAYQIGASPNDIEDIAQEVFIRIYRFLHQYNGTTFTTWLYKITLNVCRDSFKKKQSTQRKLFKLFKQPVEGYEAIEPEIIKDEEDRMLHTIIQKMDEKYRIPIVLFYFHEKKQEEIAEILNIPLSTVKTRISRGKAKLKQKIEKREGEQHDV</sequence>
<evidence type="ECO:0000259" key="7">
    <source>
        <dbReference type="Pfam" id="PF04542"/>
    </source>
</evidence>
<dbReference type="InterPro" id="IPR013249">
    <property type="entry name" value="RNA_pol_sigma70_r4_t2"/>
</dbReference>
<dbReference type="InterPro" id="IPR000838">
    <property type="entry name" value="RNA_pol_sigma70_ECF_CS"/>
</dbReference>
<dbReference type="InterPro" id="IPR014284">
    <property type="entry name" value="RNA_pol_sigma-70_dom"/>
</dbReference>
<feature type="domain" description="RNA polymerase sigma-70 region 2" evidence="7">
    <location>
        <begin position="21"/>
        <end position="87"/>
    </location>
</feature>
<dbReference type="Gene3D" id="1.10.1740.10">
    <property type="match status" value="1"/>
</dbReference>
<dbReference type="GO" id="GO:0003677">
    <property type="term" value="F:DNA binding"/>
    <property type="evidence" value="ECO:0007669"/>
    <property type="project" value="UniProtKB-KW"/>
</dbReference>
<accession>A0A366Y4M8</accession>
<dbReference type="InterPro" id="IPR007627">
    <property type="entry name" value="RNA_pol_sigma70_r2"/>
</dbReference>
<keyword evidence="4 6" id="KW-0238">DNA-binding</keyword>
<dbReference type="AlphaFoldDB" id="A0A366Y4M8"/>
<evidence type="ECO:0000313" key="10">
    <source>
        <dbReference type="Proteomes" id="UP000253314"/>
    </source>
</evidence>
<evidence type="ECO:0000256" key="6">
    <source>
        <dbReference type="RuleBase" id="RU000716"/>
    </source>
</evidence>
<evidence type="ECO:0000256" key="1">
    <source>
        <dbReference type="ARBA" id="ARBA00010641"/>
    </source>
</evidence>
<dbReference type="CDD" id="cd06171">
    <property type="entry name" value="Sigma70_r4"/>
    <property type="match status" value="1"/>
</dbReference>
<evidence type="ECO:0000256" key="5">
    <source>
        <dbReference type="ARBA" id="ARBA00023163"/>
    </source>
</evidence>
<dbReference type="SUPFAM" id="SSF88659">
    <property type="entry name" value="Sigma3 and sigma4 domains of RNA polymerase sigma factors"/>
    <property type="match status" value="1"/>
</dbReference>
<dbReference type="InterPro" id="IPR013325">
    <property type="entry name" value="RNA_pol_sigma_r2"/>
</dbReference>
<dbReference type="GO" id="GO:0016987">
    <property type="term" value="F:sigma factor activity"/>
    <property type="evidence" value="ECO:0007669"/>
    <property type="project" value="UniProtKB-KW"/>
</dbReference>
<keyword evidence="2 6" id="KW-0805">Transcription regulation</keyword>
<gene>
    <name evidence="9" type="ORF">DS031_00915</name>
</gene>
<dbReference type="Gene3D" id="1.10.10.10">
    <property type="entry name" value="Winged helix-like DNA-binding domain superfamily/Winged helix DNA-binding domain"/>
    <property type="match status" value="1"/>
</dbReference>
<dbReference type="PANTHER" id="PTHR43133:SF51">
    <property type="entry name" value="RNA POLYMERASE SIGMA FACTOR"/>
    <property type="match status" value="1"/>
</dbReference>
<dbReference type="InterPro" id="IPR036388">
    <property type="entry name" value="WH-like_DNA-bd_sf"/>
</dbReference>
<name>A0A366Y4M8_9BACI</name>
<protein>
    <recommendedName>
        <fullName evidence="6">RNA polymerase sigma factor</fullName>
    </recommendedName>
</protein>
<dbReference type="PROSITE" id="PS01063">
    <property type="entry name" value="SIGMA70_ECF"/>
    <property type="match status" value="1"/>
</dbReference>
<keyword evidence="10" id="KW-1185">Reference proteome</keyword>
<evidence type="ECO:0000259" key="8">
    <source>
        <dbReference type="Pfam" id="PF08281"/>
    </source>
</evidence>
<evidence type="ECO:0000256" key="2">
    <source>
        <dbReference type="ARBA" id="ARBA00023015"/>
    </source>
</evidence>
<dbReference type="GO" id="GO:0006950">
    <property type="term" value="P:response to stress"/>
    <property type="evidence" value="ECO:0007669"/>
    <property type="project" value="UniProtKB-ARBA"/>
</dbReference>
<dbReference type="InterPro" id="IPR039425">
    <property type="entry name" value="RNA_pol_sigma-70-like"/>
</dbReference>
<evidence type="ECO:0000256" key="3">
    <source>
        <dbReference type="ARBA" id="ARBA00023082"/>
    </source>
</evidence>
<evidence type="ECO:0000256" key="4">
    <source>
        <dbReference type="ARBA" id="ARBA00023125"/>
    </source>
</evidence>